<dbReference type="InterPro" id="IPR023090">
    <property type="entry name" value="UPF0702_alpha/beta_dom_sf"/>
</dbReference>
<evidence type="ECO:0000259" key="8">
    <source>
        <dbReference type="Pfam" id="PF04239"/>
    </source>
</evidence>
<feature type="compositionally biased region" description="Basic and acidic residues" evidence="7">
    <location>
        <begin position="203"/>
        <end position="214"/>
    </location>
</feature>
<proteinExistence type="inferred from homology"/>
<evidence type="ECO:0000256" key="3">
    <source>
        <dbReference type="ARBA" id="ARBA00022475"/>
    </source>
</evidence>
<evidence type="ECO:0000256" key="4">
    <source>
        <dbReference type="ARBA" id="ARBA00022692"/>
    </source>
</evidence>
<keyword evidence="3" id="KW-1003">Cell membrane</keyword>
<keyword evidence="6" id="KW-0472">Membrane</keyword>
<accession>A0ABU2H6L8</accession>
<dbReference type="Proteomes" id="UP001250214">
    <property type="component" value="Unassembled WGS sequence"/>
</dbReference>
<comment type="subcellular location">
    <subcellularLocation>
        <location evidence="1">Cell membrane</location>
        <topology evidence="1">Multi-pass membrane protein</topology>
    </subcellularLocation>
</comment>
<dbReference type="PANTHER" id="PTHR34582:SF6">
    <property type="entry name" value="UPF0702 TRANSMEMBRANE PROTEIN YCAP"/>
    <property type="match status" value="1"/>
</dbReference>
<evidence type="ECO:0000256" key="1">
    <source>
        <dbReference type="ARBA" id="ARBA00004651"/>
    </source>
</evidence>
<evidence type="ECO:0000256" key="5">
    <source>
        <dbReference type="ARBA" id="ARBA00022989"/>
    </source>
</evidence>
<keyword evidence="5" id="KW-1133">Transmembrane helix</keyword>
<comment type="similarity">
    <text evidence="2">Belongs to the UPF0702 family.</text>
</comment>
<evidence type="ECO:0000313" key="10">
    <source>
        <dbReference type="Proteomes" id="UP001250214"/>
    </source>
</evidence>
<dbReference type="Gene3D" id="3.30.240.20">
    <property type="entry name" value="bsu07140 like domains"/>
    <property type="match status" value="1"/>
</dbReference>
<sequence>MWQDLLVIEIPPWDKVLRTVLVYGAIVVLLRLAGKRDLAQLNTFDLVVMLLLSNIVQNALIGEDYSVTGGVLGAAVLLAGNAVMVRAAASWPTLGRLFEGSPTTLAHDGHLDHATLRRLGLRPADVLQAVKKQGADHMSDTERVTLEPGGAVLVRLRPEEENASGGEIAAVDARLARIERHLAELTGSYPHTPPSPYSDSSAEQEHPRPPRVDPGDDGTDGSDGAEPAGR</sequence>
<dbReference type="EMBL" id="JAVLVT010000003">
    <property type="protein sequence ID" value="MDS1270274.1"/>
    <property type="molecule type" value="Genomic_DNA"/>
</dbReference>
<dbReference type="RefSeq" id="WP_310911800.1">
    <property type="nucleotide sequence ID" value="NZ_JAVLVT010000003.1"/>
</dbReference>
<evidence type="ECO:0000313" key="9">
    <source>
        <dbReference type="EMBL" id="MDS1270274.1"/>
    </source>
</evidence>
<dbReference type="PANTHER" id="PTHR34582">
    <property type="entry name" value="UPF0702 TRANSMEMBRANE PROTEIN YCAP"/>
    <property type="match status" value="1"/>
</dbReference>
<feature type="region of interest" description="Disordered" evidence="7">
    <location>
        <begin position="184"/>
        <end position="230"/>
    </location>
</feature>
<keyword evidence="10" id="KW-1185">Reference proteome</keyword>
<name>A0ABU2H6L8_9ACTN</name>
<keyword evidence="4" id="KW-0812">Transmembrane</keyword>
<dbReference type="Pfam" id="PF04239">
    <property type="entry name" value="DUF421"/>
    <property type="match status" value="1"/>
</dbReference>
<reference evidence="10" key="1">
    <citation type="submission" date="2023-07" db="EMBL/GenBank/DDBJ databases">
        <title>Novel species in the genus Lipingzhangella isolated from Sambhar Salt Lake.</title>
        <authorList>
            <person name="Jiya N."/>
            <person name="Kajale S."/>
            <person name="Sharma A."/>
        </authorList>
    </citation>
    <scope>NUCLEOTIDE SEQUENCE [LARGE SCALE GENOMIC DNA]</scope>
    <source>
        <strain evidence="10">LS1_29</strain>
    </source>
</reference>
<evidence type="ECO:0000256" key="2">
    <source>
        <dbReference type="ARBA" id="ARBA00006448"/>
    </source>
</evidence>
<evidence type="ECO:0000256" key="7">
    <source>
        <dbReference type="SAM" id="MobiDB-lite"/>
    </source>
</evidence>
<evidence type="ECO:0000256" key="6">
    <source>
        <dbReference type="ARBA" id="ARBA00023136"/>
    </source>
</evidence>
<organism evidence="9 10">
    <name type="scientific">Lipingzhangella rawalii</name>
    <dbReference type="NCBI Taxonomy" id="2055835"/>
    <lineage>
        <taxon>Bacteria</taxon>
        <taxon>Bacillati</taxon>
        <taxon>Actinomycetota</taxon>
        <taxon>Actinomycetes</taxon>
        <taxon>Streptosporangiales</taxon>
        <taxon>Nocardiopsidaceae</taxon>
        <taxon>Lipingzhangella</taxon>
    </lineage>
</organism>
<dbReference type="InterPro" id="IPR007353">
    <property type="entry name" value="DUF421"/>
</dbReference>
<protein>
    <submittedName>
        <fullName evidence="9">DUF421 domain-containing protein</fullName>
    </submittedName>
</protein>
<gene>
    <name evidence="9" type="ORF">RIF23_08205</name>
</gene>
<feature type="domain" description="YetF C-terminal" evidence="8">
    <location>
        <begin position="91"/>
        <end position="159"/>
    </location>
</feature>
<comment type="caution">
    <text evidence="9">The sequence shown here is derived from an EMBL/GenBank/DDBJ whole genome shotgun (WGS) entry which is preliminary data.</text>
</comment>